<feature type="region of interest" description="Disordered" evidence="1">
    <location>
        <begin position="321"/>
        <end position="413"/>
    </location>
</feature>
<dbReference type="Proteomes" id="UP000472372">
    <property type="component" value="Chromosome 3"/>
</dbReference>
<sequence length="460" mass="49620">MPRPCQQRRASAAANRKSKPSKPAGPPPIRHKAKQKAIHNARRGRGGRGGRGGGRGGNGGGRFSQNNNGRASQNQQNRDNNMEEDFIPLSSGGNDFNALYRTSRDDDMDGLPEYRELGSDSETDSDEIDDDDMRDADDIAINVQAGLPSTSFSRPGRAQVMFTVVEAVVMFETMRWSGYPLNLPTTRTRYGLFQEDTTPHSGTNISSAPSPASRRLSVSSATSAEAAAAPTARLPPPTIAASRARAVPEAPTPAAQPETYNSGRDYVFNWGARSGKRFADILADPSDPYLRTIGGQLHIFAKKHPGLKEAFDYYMPGQARLAPPRQAQSQASQHQVQRQAPQIQSRPSQAGPSRSQPPPSAPRGPRNPLSNGRSNGLSSGPPHGATSGPSSGPPRGAPNGPSRGPSISDSWRFPRGIYKGKTLHDVPENYIKSMGGNPKIRQSWHGFAEAVQDYREKTQT</sequence>
<dbReference type="EMBL" id="HG992979">
    <property type="protein sequence ID" value="CAE7022591.1"/>
    <property type="molecule type" value="Genomic_DNA"/>
</dbReference>
<feature type="compositionally biased region" description="Low complexity" evidence="1">
    <location>
        <begin position="321"/>
        <end position="354"/>
    </location>
</feature>
<feature type="compositionally biased region" description="Polar residues" evidence="1">
    <location>
        <begin position="63"/>
        <end position="79"/>
    </location>
</feature>
<feature type="compositionally biased region" description="Low complexity" evidence="1">
    <location>
        <begin position="247"/>
        <end position="259"/>
    </location>
</feature>
<reference evidence="2" key="1">
    <citation type="submission" date="2021-02" db="EMBL/GenBank/DDBJ databases">
        <authorList>
            <person name="Syme A R."/>
            <person name="Syme A R."/>
            <person name="Moolhuijzen P."/>
        </authorList>
    </citation>
    <scope>NUCLEOTIDE SEQUENCE</scope>
    <source>
        <strain evidence="2">W1-1</strain>
    </source>
</reference>
<feature type="region of interest" description="Disordered" evidence="1">
    <location>
        <begin position="194"/>
        <end position="263"/>
    </location>
</feature>
<protein>
    <submittedName>
        <fullName evidence="2">Uncharacterized protein</fullName>
    </submittedName>
</protein>
<feature type="compositionally biased region" description="Polar residues" evidence="1">
    <location>
        <begin position="195"/>
        <end position="205"/>
    </location>
</feature>
<evidence type="ECO:0000313" key="2">
    <source>
        <dbReference type="EMBL" id="CAE7022591.1"/>
    </source>
</evidence>
<feature type="compositionally biased region" description="Gly residues" evidence="1">
    <location>
        <begin position="49"/>
        <end position="62"/>
    </location>
</feature>
<name>A0A6S6VUG7_9PLEO</name>
<organism evidence="2 3">
    <name type="scientific">Pyrenophora teres f. teres</name>
    <dbReference type="NCBI Taxonomy" id="97479"/>
    <lineage>
        <taxon>Eukaryota</taxon>
        <taxon>Fungi</taxon>
        <taxon>Dikarya</taxon>
        <taxon>Ascomycota</taxon>
        <taxon>Pezizomycotina</taxon>
        <taxon>Dothideomycetes</taxon>
        <taxon>Pleosporomycetidae</taxon>
        <taxon>Pleosporales</taxon>
        <taxon>Pleosporineae</taxon>
        <taxon>Pleosporaceae</taxon>
        <taxon>Pyrenophora</taxon>
    </lineage>
</organism>
<feature type="compositionally biased region" description="Low complexity" evidence="1">
    <location>
        <begin position="363"/>
        <end position="390"/>
    </location>
</feature>
<accession>A0A6S6VUG7</accession>
<feature type="compositionally biased region" description="Low complexity" evidence="1">
    <location>
        <begin position="206"/>
        <end position="232"/>
    </location>
</feature>
<evidence type="ECO:0000256" key="1">
    <source>
        <dbReference type="SAM" id="MobiDB-lite"/>
    </source>
</evidence>
<proteinExistence type="predicted"/>
<feature type="compositionally biased region" description="Low complexity" evidence="1">
    <location>
        <begin position="397"/>
        <end position="406"/>
    </location>
</feature>
<feature type="compositionally biased region" description="Acidic residues" evidence="1">
    <location>
        <begin position="119"/>
        <end position="131"/>
    </location>
</feature>
<feature type="compositionally biased region" description="Basic residues" evidence="1">
    <location>
        <begin position="29"/>
        <end position="48"/>
    </location>
</feature>
<dbReference type="AlphaFoldDB" id="A0A6S6VUG7"/>
<gene>
    <name evidence="2" type="ORF">PTTW11_03453</name>
</gene>
<evidence type="ECO:0000313" key="3">
    <source>
        <dbReference type="Proteomes" id="UP000472372"/>
    </source>
</evidence>
<feature type="region of interest" description="Disordered" evidence="1">
    <location>
        <begin position="1"/>
        <end position="131"/>
    </location>
</feature>